<keyword evidence="2" id="KW-1185">Reference proteome</keyword>
<dbReference type="EMBL" id="JAFMOY010000118">
    <property type="protein sequence ID" value="MBU9844886.1"/>
    <property type="molecule type" value="Genomic_DNA"/>
</dbReference>
<proteinExistence type="predicted"/>
<sequence length="125" mass="13947">MILLAFILTGCSSPEAQTIQSINALSFPARTSERPVSVTAKISSGDLENQYSSNQLIILRLRAEIKAARTDKIRTDEVFDTHTDVAQAFNALSRLEQFEALNTVYYSEKDIKGMNEIHQKLSPLT</sequence>
<comment type="caution">
    <text evidence="1">The sequence shown here is derived from an EMBL/GenBank/DDBJ whole genome shotgun (WGS) entry which is preliminary data.</text>
</comment>
<protein>
    <recommendedName>
        <fullName evidence="3">DUF4398 domain-containing protein</fullName>
    </recommendedName>
</protein>
<gene>
    <name evidence="1" type="ORF">J1784_07665</name>
</gene>
<evidence type="ECO:0000313" key="1">
    <source>
        <dbReference type="EMBL" id="MBU9844886.1"/>
    </source>
</evidence>
<name>A0ABS6LD65_9GAMM</name>
<organism evidence="1 2">
    <name type="scientific">Rahnella ecdela</name>
    <dbReference type="NCBI Taxonomy" id="2816250"/>
    <lineage>
        <taxon>Bacteria</taxon>
        <taxon>Pseudomonadati</taxon>
        <taxon>Pseudomonadota</taxon>
        <taxon>Gammaproteobacteria</taxon>
        <taxon>Enterobacterales</taxon>
        <taxon>Yersiniaceae</taxon>
        <taxon>Rahnella</taxon>
    </lineage>
</organism>
<accession>A0ABS6LD65</accession>
<evidence type="ECO:0000313" key="2">
    <source>
        <dbReference type="Proteomes" id="UP000739284"/>
    </source>
</evidence>
<dbReference type="RefSeq" id="WP_217148688.1">
    <property type="nucleotide sequence ID" value="NZ_JAFMOY010000118.1"/>
</dbReference>
<reference evidence="1 2" key="1">
    <citation type="submission" date="2021-03" db="EMBL/GenBank/DDBJ databases">
        <title>Five novel Rahnella species.</title>
        <authorList>
            <person name="Brady C."/>
            <person name="Asselin J."/>
            <person name="Beer S."/>
            <person name="Bruberg M.B."/>
            <person name="Crampton B."/>
            <person name="Venter S."/>
            <person name="Arnold D."/>
            <person name="Denman S."/>
        </authorList>
    </citation>
    <scope>NUCLEOTIDE SEQUENCE [LARGE SCALE GENOMIC DNA]</scope>
    <source>
        <strain evidence="1 2">FRB 231</strain>
    </source>
</reference>
<dbReference type="Proteomes" id="UP000739284">
    <property type="component" value="Unassembled WGS sequence"/>
</dbReference>
<evidence type="ECO:0008006" key="3">
    <source>
        <dbReference type="Google" id="ProtNLM"/>
    </source>
</evidence>